<dbReference type="InterPro" id="IPR024176">
    <property type="entry name" value="Citrate_synthase_bac-typ"/>
</dbReference>
<evidence type="ECO:0000256" key="4">
    <source>
        <dbReference type="ARBA" id="ARBA00049288"/>
    </source>
</evidence>
<comment type="similarity">
    <text evidence="2 5">Belongs to the citrate synthase family.</text>
</comment>
<evidence type="ECO:0000256" key="5">
    <source>
        <dbReference type="PIRNR" id="PIRNR001369"/>
    </source>
</evidence>
<dbReference type="InterPro" id="IPR016143">
    <property type="entry name" value="Citrate_synth-like_sm_a-sub"/>
</dbReference>
<dbReference type="InterPro" id="IPR016142">
    <property type="entry name" value="Citrate_synth-like_lrg_a-sub"/>
</dbReference>
<name>A0A1E5L3G9_9FIRM</name>
<gene>
    <name evidence="7" type="ORF">BHU72_09015</name>
</gene>
<dbReference type="PIRSF" id="PIRSF001369">
    <property type="entry name" value="Citrate_synth"/>
    <property type="match status" value="1"/>
</dbReference>
<evidence type="ECO:0000256" key="2">
    <source>
        <dbReference type="ARBA" id="ARBA00010566"/>
    </source>
</evidence>
<accession>A0A1E5L3G9</accession>
<proteinExistence type="inferred from homology"/>
<dbReference type="Proteomes" id="UP000095255">
    <property type="component" value="Unassembled WGS sequence"/>
</dbReference>
<dbReference type="Gene3D" id="1.10.230.10">
    <property type="entry name" value="Cytochrome P450-Terp, domain 2"/>
    <property type="match status" value="1"/>
</dbReference>
<dbReference type="GO" id="GO:0036440">
    <property type="term" value="F:citrate synthase activity"/>
    <property type="evidence" value="ECO:0007669"/>
    <property type="project" value="UniProtKB-EC"/>
</dbReference>
<comment type="pathway">
    <text evidence="1">Carbohydrate metabolism; tricarboxylic acid cycle.</text>
</comment>
<dbReference type="GO" id="GO:0005829">
    <property type="term" value="C:cytosol"/>
    <property type="evidence" value="ECO:0007669"/>
    <property type="project" value="TreeGrafter"/>
</dbReference>
<dbReference type="GO" id="GO:0006099">
    <property type="term" value="P:tricarboxylic acid cycle"/>
    <property type="evidence" value="ECO:0007669"/>
    <property type="project" value="UniProtKB-UniPathway"/>
</dbReference>
<dbReference type="Gene3D" id="1.10.580.10">
    <property type="entry name" value="Citrate Synthase, domain 1"/>
    <property type="match status" value="1"/>
</dbReference>
<dbReference type="EMBL" id="MJAT01000037">
    <property type="protein sequence ID" value="OEH84626.1"/>
    <property type="molecule type" value="Genomic_DNA"/>
</dbReference>
<evidence type="ECO:0000313" key="7">
    <source>
        <dbReference type="EMBL" id="OEH84626.1"/>
    </source>
</evidence>
<feature type="active site" evidence="6">
    <location>
        <position position="328"/>
    </location>
</feature>
<protein>
    <recommendedName>
        <fullName evidence="5">Citrate synthase</fullName>
    </recommendedName>
</protein>
<dbReference type="InterPro" id="IPR002020">
    <property type="entry name" value="Citrate_synthase"/>
</dbReference>
<dbReference type="STRING" id="1390249.BHU72_09015"/>
<dbReference type="RefSeq" id="WP_069703053.1">
    <property type="nucleotide sequence ID" value="NZ_MJAT01000037.1"/>
</dbReference>
<keyword evidence="8" id="KW-1185">Reference proteome</keyword>
<comment type="catalytic activity">
    <reaction evidence="4">
        <text>oxaloacetate + acetyl-CoA + H2O = citrate + CoA + H(+)</text>
        <dbReference type="Rhea" id="RHEA:16845"/>
        <dbReference type="ChEBI" id="CHEBI:15377"/>
        <dbReference type="ChEBI" id="CHEBI:15378"/>
        <dbReference type="ChEBI" id="CHEBI:16452"/>
        <dbReference type="ChEBI" id="CHEBI:16947"/>
        <dbReference type="ChEBI" id="CHEBI:57287"/>
        <dbReference type="ChEBI" id="CHEBI:57288"/>
        <dbReference type="EC" id="2.3.3.16"/>
    </reaction>
</comment>
<dbReference type="Pfam" id="PF00285">
    <property type="entry name" value="Citrate_synt"/>
    <property type="match status" value="1"/>
</dbReference>
<comment type="caution">
    <text evidence="7">The sequence shown here is derived from an EMBL/GenBank/DDBJ whole genome shotgun (WGS) entry which is preliminary data.</text>
</comment>
<evidence type="ECO:0000313" key="8">
    <source>
        <dbReference type="Proteomes" id="UP000095255"/>
    </source>
</evidence>
<dbReference type="PRINTS" id="PR00143">
    <property type="entry name" value="CITRTSNTHASE"/>
</dbReference>
<evidence type="ECO:0000256" key="6">
    <source>
        <dbReference type="PIRSR" id="PIRSR001369-1"/>
    </source>
</evidence>
<keyword evidence="3 5" id="KW-0808">Transferase</keyword>
<feature type="active site" evidence="6">
    <location>
        <position position="387"/>
    </location>
</feature>
<dbReference type="OrthoDB" id="9800864at2"/>
<organism evidence="7 8">
    <name type="scientific">Desulfuribacillus stibiiarsenatis</name>
    <dbReference type="NCBI Taxonomy" id="1390249"/>
    <lineage>
        <taxon>Bacteria</taxon>
        <taxon>Bacillati</taxon>
        <taxon>Bacillota</taxon>
        <taxon>Desulfuribacillia</taxon>
        <taxon>Desulfuribacillales</taxon>
        <taxon>Desulfuribacillaceae</taxon>
        <taxon>Desulfuribacillus</taxon>
    </lineage>
</organism>
<dbReference type="GO" id="GO:0005975">
    <property type="term" value="P:carbohydrate metabolic process"/>
    <property type="evidence" value="ECO:0007669"/>
    <property type="project" value="TreeGrafter"/>
</dbReference>
<dbReference type="AlphaFoldDB" id="A0A1E5L3G9"/>
<dbReference type="PANTHER" id="PTHR11739">
    <property type="entry name" value="CITRATE SYNTHASE"/>
    <property type="match status" value="1"/>
</dbReference>
<dbReference type="NCBIfam" id="NF010635">
    <property type="entry name" value="PRK14032.1"/>
    <property type="match status" value="1"/>
</dbReference>
<dbReference type="InterPro" id="IPR036969">
    <property type="entry name" value="Citrate_synthase_sf"/>
</dbReference>
<evidence type="ECO:0000256" key="1">
    <source>
        <dbReference type="ARBA" id="ARBA00005163"/>
    </source>
</evidence>
<dbReference type="SUPFAM" id="SSF48256">
    <property type="entry name" value="Citrate synthase"/>
    <property type="match status" value="1"/>
</dbReference>
<reference evidence="7 8" key="1">
    <citation type="submission" date="2016-09" db="EMBL/GenBank/DDBJ databases">
        <title>Desulfuribacillus arsenicus sp. nov., an obligately anaerobic, dissimilatory arsenic- and antimonate-reducing bacterium isolated from anoxic sediments.</title>
        <authorList>
            <person name="Abin C.A."/>
            <person name="Hollibaugh J.T."/>
        </authorList>
    </citation>
    <scope>NUCLEOTIDE SEQUENCE [LARGE SCALE GENOMIC DNA]</scope>
    <source>
        <strain evidence="7 8">MLFW-2</strain>
    </source>
</reference>
<dbReference type="UniPathway" id="UPA00223"/>
<sequence length="451" mass="50372">MNLEQKNSLVDLCKRVEQNSEIGAEHFSIYDVKRGLRNSNGTGVLAGLTKVGEVHGYVVDDGDKISDHGKLFYRGINIFEVANGFQQEKRFGFEETCYLLLFGNLPNEKQLADFNELLGSLRELPEGFVQDMILKAPSKDIMNKLARCVLASYSYDENPDETSTFNIIRQSIELIARFPAFLAYGFQAKAHYYGAESLFIHKPRVDLCTAENILTMIRQDSEYTALEAEILDLSLVLHAEHGGGNNSSFSTRVITSSGTDTYSAIAAAIGSLKGPKHGGANAKVMGMIDDIKANVKDWSNREEIKQYLTKIINKEAYDGSGLVYGLGHAIYTLSDPRAILLKEKAIELAKEKNREDELNLYLAIEELTPQVFAEVKGSEKEISANVDFYSGFVYQSLNIPPELYTPLFAVARVPGWCAHRIEEHLTGQRIIRPAYKSVVTKKKYVPISERS</sequence>
<dbReference type="PANTHER" id="PTHR11739:SF4">
    <property type="entry name" value="CITRATE SYNTHASE, PEROXISOMAL"/>
    <property type="match status" value="1"/>
</dbReference>
<evidence type="ECO:0000256" key="3">
    <source>
        <dbReference type="ARBA" id="ARBA00022679"/>
    </source>
</evidence>
<dbReference type="CDD" id="cd06113">
    <property type="entry name" value="citrate_synt_like_1_2"/>
    <property type="match status" value="1"/>
</dbReference>